<evidence type="ECO:0000259" key="3">
    <source>
        <dbReference type="Pfam" id="PF07992"/>
    </source>
</evidence>
<dbReference type="SUPFAM" id="SSF51905">
    <property type="entry name" value="FAD/NAD(P)-binding domain"/>
    <property type="match status" value="1"/>
</dbReference>
<sequence>MNFDIIIIGAGPAGISAALYGKRANLNVAVIYSGESQLEKAHKIDNYYGFPEGITGPDLYANGITQAKNLGIEVIQAEVTHIEMIAPPPKAQYSVKAGGIEYSAPSVILATGNKKLRPPIEGIVDFEGKGVSYCAICDGFFYRKKTVAVIGNGTFAAEEASHLAHLADSVTILTDGKDDVEVRKELEKTPELAAKIKIDSRKVSKIIPNAENTKVGGLIFADGENLTADGIFVALGSAGAADFAKKLGLMLNGDSIATNEKMATNAPGIFSCGNANGGLLQVCKAVYEGGVAGLSAVDYIRNLKKGA</sequence>
<dbReference type="RefSeq" id="WP_184661435.1">
    <property type="nucleotide sequence ID" value="NZ_CP031518.1"/>
</dbReference>
<dbReference type="AlphaFoldDB" id="A0A7W8LN80"/>
<evidence type="ECO:0000256" key="2">
    <source>
        <dbReference type="ARBA" id="ARBA00023002"/>
    </source>
</evidence>
<evidence type="ECO:0000256" key="1">
    <source>
        <dbReference type="ARBA" id="ARBA00022630"/>
    </source>
</evidence>
<dbReference type="InterPro" id="IPR050097">
    <property type="entry name" value="Ferredoxin-NADP_redctase_2"/>
</dbReference>
<dbReference type="PRINTS" id="PR00469">
    <property type="entry name" value="PNDRDTASEII"/>
</dbReference>
<protein>
    <submittedName>
        <fullName evidence="4">Thioredoxin reductase (NADPH)</fullName>
        <ecNumber evidence="4">1.8.1.9</ecNumber>
    </submittedName>
</protein>
<accession>A0A7W8LN80</accession>
<evidence type="ECO:0000313" key="4">
    <source>
        <dbReference type="EMBL" id="MBB5227314.1"/>
    </source>
</evidence>
<dbReference type="PANTHER" id="PTHR48105">
    <property type="entry name" value="THIOREDOXIN REDUCTASE 1-RELATED-RELATED"/>
    <property type="match status" value="1"/>
</dbReference>
<dbReference type="InterPro" id="IPR036188">
    <property type="entry name" value="FAD/NAD-bd_sf"/>
</dbReference>
<comment type="caution">
    <text evidence="4">The sequence shown here is derived from an EMBL/GenBank/DDBJ whole genome shotgun (WGS) entry which is preliminary data.</text>
</comment>
<dbReference type="Proteomes" id="UP000518887">
    <property type="component" value="Unassembled WGS sequence"/>
</dbReference>
<keyword evidence="1" id="KW-0285">Flavoprotein</keyword>
<dbReference type="EMBL" id="JACHFQ010000010">
    <property type="protein sequence ID" value="MBB5227314.1"/>
    <property type="molecule type" value="Genomic_DNA"/>
</dbReference>
<proteinExistence type="predicted"/>
<dbReference type="EC" id="1.8.1.9" evidence="4"/>
<dbReference type="InterPro" id="IPR023753">
    <property type="entry name" value="FAD/NAD-binding_dom"/>
</dbReference>
<dbReference type="PRINTS" id="PR00368">
    <property type="entry name" value="FADPNR"/>
</dbReference>
<feature type="domain" description="FAD/NAD(P)-binding" evidence="3">
    <location>
        <begin position="3"/>
        <end position="289"/>
    </location>
</feature>
<dbReference type="Gene3D" id="3.50.50.60">
    <property type="entry name" value="FAD/NAD(P)-binding domain"/>
    <property type="match status" value="2"/>
</dbReference>
<evidence type="ECO:0000313" key="5">
    <source>
        <dbReference type="Proteomes" id="UP000518887"/>
    </source>
</evidence>
<dbReference type="GO" id="GO:0004791">
    <property type="term" value="F:thioredoxin-disulfide reductase (NADPH) activity"/>
    <property type="evidence" value="ECO:0007669"/>
    <property type="project" value="UniProtKB-EC"/>
</dbReference>
<reference evidence="4 5" key="1">
    <citation type="submission" date="2020-08" db="EMBL/GenBank/DDBJ databases">
        <title>Genomic Encyclopedia of Type Strains, Phase IV (KMG-IV): sequencing the most valuable type-strain genomes for metagenomic binning, comparative biology and taxonomic classification.</title>
        <authorList>
            <person name="Goeker M."/>
        </authorList>
    </citation>
    <scope>NUCLEOTIDE SEQUENCE [LARGE SCALE GENOMIC DNA]</scope>
    <source>
        <strain evidence="4 5">DSM 103462</strain>
    </source>
</reference>
<name>A0A7W8LN80_9SPIR</name>
<dbReference type="Pfam" id="PF07992">
    <property type="entry name" value="Pyr_redox_2"/>
    <property type="match status" value="1"/>
</dbReference>
<organism evidence="4 5">
    <name type="scientific">Treponema ruminis</name>
    <dbReference type="NCBI Taxonomy" id="744515"/>
    <lineage>
        <taxon>Bacteria</taxon>
        <taxon>Pseudomonadati</taxon>
        <taxon>Spirochaetota</taxon>
        <taxon>Spirochaetia</taxon>
        <taxon>Spirochaetales</taxon>
        <taxon>Treponemataceae</taxon>
        <taxon>Treponema</taxon>
    </lineage>
</organism>
<keyword evidence="5" id="KW-1185">Reference proteome</keyword>
<keyword evidence="2 4" id="KW-0560">Oxidoreductase</keyword>
<gene>
    <name evidence="4" type="ORF">HNP76_002713</name>
</gene>